<gene>
    <name evidence="2" type="ORF">PGRI_056430</name>
</gene>
<feature type="domain" description="BTB" evidence="1">
    <location>
        <begin position="36"/>
        <end position="105"/>
    </location>
</feature>
<dbReference type="InterPro" id="IPR000210">
    <property type="entry name" value="BTB/POZ_dom"/>
</dbReference>
<accession>A0A135LL15</accession>
<protein>
    <recommendedName>
        <fullName evidence="1">BTB domain-containing protein</fullName>
    </recommendedName>
</protein>
<sequence>MPNEEAEEIQLGSDIERLDPDGNLIIVAKGQSPADTRRFLVSSKVLSLASPVFAKLFGPNFYEGTQVAACTCPEVPLHDDDPAVTGALLAILHYQEPQDVPNTDAEWLANLAVHCDKYDCVKALNPWVLNWFQNFPPTRLMEKYGHLILAAHLFRSEEHFSRLTSKAQVHLNLNFHYYWDGVQILDRIPDSLKCELSF</sequence>
<proteinExistence type="predicted"/>
<dbReference type="SUPFAM" id="SSF54695">
    <property type="entry name" value="POZ domain"/>
    <property type="match status" value="1"/>
</dbReference>
<dbReference type="Proteomes" id="UP000070168">
    <property type="component" value="Unassembled WGS sequence"/>
</dbReference>
<comment type="caution">
    <text evidence="2">The sequence shown here is derived from an EMBL/GenBank/DDBJ whole genome shotgun (WGS) entry which is preliminary data.</text>
</comment>
<organism evidence="2 3">
    <name type="scientific">Penicillium patulum</name>
    <name type="common">Penicillium griseofulvum</name>
    <dbReference type="NCBI Taxonomy" id="5078"/>
    <lineage>
        <taxon>Eukaryota</taxon>
        <taxon>Fungi</taxon>
        <taxon>Dikarya</taxon>
        <taxon>Ascomycota</taxon>
        <taxon>Pezizomycotina</taxon>
        <taxon>Eurotiomycetes</taxon>
        <taxon>Eurotiomycetidae</taxon>
        <taxon>Eurotiales</taxon>
        <taxon>Aspergillaceae</taxon>
        <taxon>Penicillium</taxon>
    </lineage>
</organism>
<dbReference type="STRING" id="5078.A0A135LL15"/>
<dbReference type="AlphaFoldDB" id="A0A135LL15"/>
<dbReference type="OrthoDB" id="5275938at2759"/>
<keyword evidence="3" id="KW-1185">Reference proteome</keyword>
<name>A0A135LL15_PENPA</name>
<evidence type="ECO:0000259" key="1">
    <source>
        <dbReference type="Pfam" id="PF00651"/>
    </source>
</evidence>
<evidence type="ECO:0000313" key="2">
    <source>
        <dbReference type="EMBL" id="KXG49675.1"/>
    </source>
</evidence>
<dbReference type="Pfam" id="PF00651">
    <property type="entry name" value="BTB"/>
    <property type="match status" value="1"/>
</dbReference>
<reference evidence="2 3" key="1">
    <citation type="journal article" date="2016" name="BMC Genomics">
        <title>Genome sequencing and secondary metabolism of the postharvest pathogen Penicillium griseofulvum.</title>
        <authorList>
            <person name="Banani H."/>
            <person name="Marcet-Houben M."/>
            <person name="Ballester A.R."/>
            <person name="Abbruscato P."/>
            <person name="Gonzalez-Candelas L."/>
            <person name="Gabaldon T."/>
            <person name="Spadaro D."/>
        </authorList>
    </citation>
    <scope>NUCLEOTIDE SEQUENCE [LARGE SCALE GENOMIC DNA]</scope>
    <source>
        <strain evidence="2 3">PG3</strain>
    </source>
</reference>
<dbReference type="OMA" id="KYAWADD"/>
<dbReference type="GeneID" id="63708656"/>
<dbReference type="Gene3D" id="3.30.710.10">
    <property type="entry name" value="Potassium Channel Kv1.1, Chain A"/>
    <property type="match status" value="1"/>
</dbReference>
<dbReference type="EMBL" id="LHQR01000048">
    <property type="protein sequence ID" value="KXG49675.1"/>
    <property type="molecule type" value="Genomic_DNA"/>
</dbReference>
<dbReference type="RefSeq" id="XP_040648211.1">
    <property type="nucleotide sequence ID" value="XM_040793356.1"/>
</dbReference>
<dbReference type="InterPro" id="IPR011333">
    <property type="entry name" value="SKP1/BTB/POZ_sf"/>
</dbReference>
<evidence type="ECO:0000313" key="3">
    <source>
        <dbReference type="Proteomes" id="UP000070168"/>
    </source>
</evidence>